<sequence length="160" mass="17892">MAAEDIKNWIPEGVIVDTAILDCYCKRFCQRAKQKRVPYDVSYYMMANHAIEGERVIAMEQTDSMATDHLADFVQGAYKAFVHTELLTWVPPSINDEPSMEDLRVAGDGKATSSRQQQRSKRVRRASDNEALDTIVLVGKPEHAPGASFTFLSTRTGLPV</sequence>
<proteinExistence type="predicted"/>
<name>A0A067KED6_JATCU</name>
<evidence type="ECO:0000313" key="3">
    <source>
        <dbReference type="Proteomes" id="UP000027138"/>
    </source>
</evidence>
<dbReference type="Proteomes" id="UP000027138">
    <property type="component" value="Unassembled WGS sequence"/>
</dbReference>
<protein>
    <submittedName>
        <fullName evidence="2">Uncharacterized protein</fullName>
    </submittedName>
</protein>
<organism evidence="2 3">
    <name type="scientific">Jatropha curcas</name>
    <name type="common">Barbados nut</name>
    <dbReference type="NCBI Taxonomy" id="180498"/>
    <lineage>
        <taxon>Eukaryota</taxon>
        <taxon>Viridiplantae</taxon>
        <taxon>Streptophyta</taxon>
        <taxon>Embryophyta</taxon>
        <taxon>Tracheophyta</taxon>
        <taxon>Spermatophyta</taxon>
        <taxon>Magnoliopsida</taxon>
        <taxon>eudicotyledons</taxon>
        <taxon>Gunneridae</taxon>
        <taxon>Pentapetalae</taxon>
        <taxon>rosids</taxon>
        <taxon>fabids</taxon>
        <taxon>Malpighiales</taxon>
        <taxon>Euphorbiaceae</taxon>
        <taxon>Crotonoideae</taxon>
        <taxon>Jatropheae</taxon>
        <taxon>Jatropha</taxon>
    </lineage>
</organism>
<reference evidence="2 3" key="1">
    <citation type="journal article" date="2014" name="PLoS ONE">
        <title>Global Analysis of Gene Expression Profiles in Physic Nut (Jatropha curcas L.) Seedlings Exposed to Salt Stress.</title>
        <authorList>
            <person name="Zhang L."/>
            <person name="Zhang C."/>
            <person name="Wu P."/>
            <person name="Chen Y."/>
            <person name="Li M."/>
            <person name="Jiang H."/>
            <person name="Wu G."/>
        </authorList>
    </citation>
    <scope>NUCLEOTIDE SEQUENCE [LARGE SCALE GENOMIC DNA]</scope>
    <source>
        <strain evidence="3">cv. GZQX0401</strain>
        <tissue evidence="2">Young leaves</tissue>
    </source>
</reference>
<gene>
    <name evidence="2" type="ORF">JCGZ_11973</name>
</gene>
<dbReference type="AlphaFoldDB" id="A0A067KED6"/>
<feature type="region of interest" description="Disordered" evidence="1">
    <location>
        <begin position="107"/>
        <end position="127"/>
    </location>
</feature>
<dbReference type="EMBL" id="KK914521">
    <property type="protein sequence ID" value="KDP34596.1"/>
    <property type="molecule type" value="Genomic_DNA"/>
</dbReference>
<evidence type="ECO:0000313" key="2">
    <source>
        <dbReference type="EMBL" id="KDP34596.1"/>
    </source>
</evidence>
<accession>A0A067KED6</accession>
<keyword evidence="3" id="KW-1185">Reference proteome</keyword>
<evidence type="ECO:0000256" key="1">
    <source>
        <dbReference type="SAM" id="MobiDB-lite"/>
    </source>
</evidence>